<organism evidence="7 8">
    <name type="scientific">Huso huso</name>
    <name type="common">Beluga</name>
    <name type="synonym">Acipenser huso</name>
    <dbReference type="NCBI Taxonomy" id="61971"/>
    <lineage>
        <taxon>Eukaryota</taxon>
        <taxon>Metazoa</taxon>
        <taxon>Chordata</taxon>
        <taxon>Craniata</taxon>
        <taxon>Vertebrata</taxon>
        <taxon>Euteleostomi</taxon>
        <taxon>Actinopterygii</taxon>
        <taxon>Chondrostei</taxon>
        <taxon>Acipenseriformes</taxon>
        <taxon>Acipenseridae</taxon>
        <taxon>Huso</taxon>
    </lineage>
</organism>
<evidence type="ECO:0000256" key="1">
    <source>
        <dbReference type="ARBA" id="ARBA00004370"/>
    </source>
</evidence>
<sequence>LQFFFFSLNFVMVFIYFKEPVYQGVPRYMLFIHLLINDFLQAAFSVFLFLNACLQGTMLLSACSVIVLLSACTSMNTPLNLAVMSLERYVAICFPLHHVQLCTVNRGYIALALIWLMGILPSISDISIAYTYGPPGYFQGYFNCKRSLFMILPSQSTKQAALNAVYFSSIWAVVIYTYIKIMLTAKKAASDKSSASKGQRTVLLHGVQLILSMSFFIYPLTEYFLVGQPLEVMRHVLFFNYYVTLVLPKCLTPLIYGVRDENFKRHLKQYLCLCAKKVQPLRSN</sequence>
<dbReference type="PANTHER" id="PTHR26451:SF991">
    <property type="entry name" value="ODORANT RECEPTOR"/>
    <property type="match status" value="1"/>
</dbReference>
<feature type="transmembrane region" description="Helical" evidence="5">
    <location>
        <begin position="238"/>
        <end position="258"/>
    </location>
</feature>
<dbReference type="InterPro" id="IPR017452">
    <property type="entry name" value="GPCR_Rhodpsn_7TM"/>
</dbReference>
<dbReference type="PANTHER" id="PTHR26451">
    <property type="entry name" value="G_PROTEIN_RECEP_F1_2 DOMAIN-CONTAINING PROTEIN"/>
    <property type="match status" value="1"/>
</dbReference>
<dbReference type="PROSITE" id="PS50262">
    <property type="entry name" value="G_PROTEIN_RECEP_F1_2"/>
    <property type="match status" value="1"/>
</dbReference>
<dbReference type="Proteomes" id="UP001369086">
    <property type="component" value="Unassembled WGS sequence"/>
</dbReference>
<feature type="domain" description="G-protein coupled receptors family 1 profile" evidence="6">
    <location>
        <begin position="8"/>
        <end position="256"/>
    </location>
</feature>
<comment type="caution">
    <text evidence="7">The sequence shown here is derived from an EMBL/GenBank/DDBJ whole genome shotgun (WGS) entry which is preliminary data.</text>
</comment>
<reference evidence="7 8" key="1">
    <citation type="submission" date="2021-05" db="EMBL/GenBank/DDBJ databases">
        <authorList>
            <person name="Zahm M."/>
            <person name="Klopp C."/>
            <person name="Cabau C."/>
            <person name="Kuhl H."/>
            <person name="Suciu R."/>
            <person name="Ciorpac M."/>
            <person name="Holostenco D."/>
            <person name="Gessner J."/>
            <person name="Wuertz S."/>
            <person name="Hohne C."/>
            <person name="Stock M."/>
            <person name="Gislard M."/>
            <person name="Lluch J."/>
            <person name="Milhes M."/>
            <person name="Lampietro C."/>
            <person name="Lopez Roques C."/>
            <person name="Donnadieu C."/>
            <person name="Du K."/>
            <person name="Schartl M."/>
            <person name="Guiguen Y."/>
        </authorList>
    </citation>
    <scope>NUCLEOTIDE SEQUENCE [LARGE SCALE GENOMIC DNA]</scope>
    <source>
        <strain evidence="7">Hh-F2</strain>
        <tissue evidence="7">Blood</tissue>
    </source>
</reference>
<gene>
    <name evidence="7" type="ORF">HHUSO_G9841</name>
</gene>
<feature type="transmembrane region" description="Helical" evidence="5">
    <location>
        <begin position="200"/>
        <end position="218"/>
    </location>
</feature>
<dbReference type="EMBL" id="JAHFZB010000008">
    <property type="protein sequence ID" value="KAK6486278.1"/>
    <property type="molecule type" value="Genomic_DNA"/>
</dbReference>
<dbReference type="InterPro" id="IPR052921">
    <property type="entry name" value="GPCR1_Superfamily_Member"/>
</dbReference>
<keyword evidence="4 5" id="KW-0472">Membrane</keyword>
<keyword evidence="2 5" id="KW-0812">Transmembrane</keyword>
<dbReference type="SUPFAM" id="SSF81321">
    <property type="entry name" value="Family A G protein-coupled receptor-like"/>
    <property type="match status" value="1"/>
</dbReference>
<evidence type="ECO:0000256" key="5">
    <source>
        <dbReference type="SAM" id="Phobius"/>
    </source>
</evidence>
<feature type="transmembrane region" description="Helical" evidence="5">
    <location>
        <begin position="108"/>
        <end position="132"/>
    </location>
</feature>
<protein>
    <submittedName>
        <fullName evidence="7">Olfactory receptor 4K14-like</fullName>
    </submittedName>
</protein>
<dbReference type="Pfam" id="PF00001">
    <property type="entry name" value="7tm_1"/>
    <property type="match status" value="1"/>
</dbReference>
<dbReference type="InterPro" id="IPR000276">
    <property type="entry name" value="GPCR_Rhodpsn"/>
</dbReference>
<evidence type="ECO:0000259" key="6">
    <source>
        <dbReference type="PROSITE" id="PS50262"/>
    </source>
</evidence>
<evidence type="ECO:0000256" key="2">
    <source>
        <dbReference type="ARBA" id="ARBA00022692"/>
    </source>
</evidence>
<name>A0ABR0ZN98_HUSHU</name>
<proteinExistence type="predicted"/>
<dbReference type="CDD" id="cd00637">
    <property type="entry name" value="7tm_classA_rhodopsin-like"/>
    <property type="match status" value="1"/>
</dbReference>
<accession>A0ABR0ZN98</accession>
<feature type="transmembrane region" description="Helical" evidence="5">
    <location>
        <begin position="56"/>
        <end position="79"/>
    </location>
</feature>
<evidence type="ECO:0000256" key="3">
    <source>
        <dbReference type="ARBA" id="ARBA00022989"/>
    </source>
</evidence>
<comment type="subcellular location">
    <subcellularLocation>
        <location evidence="1">Membrane</location>
    </subcellularLocation>
</comment>
<feature type="transmembrane region" description="Helical" evidence="5">
    <location>
        <begin position="160"/>
        <end position="179"/>
    </location>
</feature>
<dbReference type="Gene3D" id="1.20.1070.10">
    <property type="entry name" value="Rhodopsin 7-helix transmembrane proteins"/>
    <property type="match status" value="1"/>
</dbReference>
<evidence type="ECO:0000313" key="7">
    <source>
        <dbReference type="EMBL" id="KAK6486278.1"/>
    </source>
</evidence>
<keyword evidence="3 5" id="KW-1133">Transmembrane helix</keyword>
<feature type="non-terminal residue" evidence="7">
    <location>
        <position position="1"/>
    </location>
</feature>
<keyword evidence="8" id="KW-1185">Reference proteome</keyword>
<dbReference type="PRINTS" id="PR00237">
    <property type="entry name" value="GPCRRHODOPSN"/>
</dbReference>
<evidence type="ECO:0000256" key="4">
    <source>
        <dbReference type="ARBA" id="ARBA00023136"/>
    </source>
</evidence>
<evidence type="ECO:0000313" key="8">
    <source>
        <dbReference type="Proteomes" id="UP001369086"/>
    </source>
</evidence>